<reference evidence="2" key="1">
    <citation type="submission" date="2023-03" db="EMBL/GenBank/DDBJ databases">
        <title>Actinoallomurus iriomotensis NBRC 103681.</title>
        <authorList>
            <person name="Ichikawa N."/>
            <person name="Sato H."/>
            <person name="Tonouchi N."/>
        </authorList>
    </citation>
    <scope>NUCLEOTIDE SEQUENCE</scope>
    <source>
        <strain evidence="2">NBRC 103681</strain>
    </source>
</reference>
<dbReference type="RefSeq" id="WP_285634273.1">
    <property type="nucleotide sequence ID" value="NZ_BSTJ01000016.1"/>
</dbReference>
<protein>
    <submittedName>
        <fullName evidence="2">Pyrimidine reductase</fullName>
    </submittedName>
</protein>
<evidence type="ECO:0000259" key="1">
    <source>
        <dbReference type="Pfam" id="PF01872"/>
    </source>
</evidence>
<evidence type="ECO:0000313" key="2">
    <source>
        <dbReference type="EMBL" id="GLY80805.1"/>
    </source>
</evidence>
<dbReference type="Gene3D" id="3.40.430.10">
    <property type="entry name" value="Dihydrofolate Reductase, subunit A"/>
    <property type="match status" value="1"/>
</dbReference>
<dbReference type="SUPFAM" id="SSF53597">
    <property type="entry name" value="Dihydrofolate reductase-like"/>
    <property type="match status" value="1"/>
</dbReference>
<gene>
    <name evidence="2" type="ORF">Airi01_090720</name>
</gene>
<dbReference type="GO" id="GO:0009231">
    <property type="term" value="P:riboflavin biosynthetic process"/>
    <property type="evidence" value="ECO:0007669"/>
    <property type="project" value="InterPro"/>
</dbReference>
<comment type="caution">
    <text evidence="2">The sequence shown here is derived from an EMBL/GenBank/DDBJ whole genome shotgun (WGS) entry which is preliminary data.</text>
</comment>
<dbReference type="InterPro" id="IPR002734">
    <property type="entry name" value="RibDG_C"/>
</dbReference>
<name>A0A9W6RSF7_9ACTN</name>
<dbReference type="InterPro" id="IPR050765">
    <property type="entry name" value="Riboflavin_Biosynth_HTPR"/>
</dbReference>
<dbReference type="Proteomes" id="UP001165135">
    <property type="component" value="Unassembled WGS sequence"/>
</dbReference>
<sequence length="178" mass="19893">MRKTIASIIISLDGVVEAPYKWSLPTPDDSVEEYALAQLKACDALLLGRETYEGFAQAWPNITDERGFAERMNAYPKYVVSTTLTEPAWNAEVISDVAEVAKLKEQPGKDILIYGSGELVNSLIKHELLDELRLLINPVVAGSGKRLFPDDGELKHWRLRETKAFDLGVVLLAYERTT</sequence>
<dbReference type="InterPro" id="IPR024072">
    <property type="entry name" value="DHFR-like_dom_sf"/>
</dbReference>
<dbReference type="AlphaFoldDB" id="A0A9W6RSF7"/>
<dbReference type="PANTHER" id="PTHR38011:SF11">
    <property type="entry name" value="2,5-DIAMINO-6-RIBOSYLAMINO-4(3H)-PYRIMIDINONE 5'-PHOSPHATE REDUCTASE"/>
    <property type="match status" value="1"/>
</dbReference>
<feature type="domain" description="Bacterial bifunctional deaminase-reductase C-terminal" evidence="1">
    <location>
        <begin position="3"/>
        <end position="171"/>
    </location>
</feature>
<organism evidence="2 3">
    <name type="scientific">Actinoallomurus iriomotensis</name>
    <dbReference type="NCBI Taxonomy" id="478107"/>
    <lineage>
        <taxon>Bacteria</taxon>
        <taxon>Bacillati</taxon>
        <taxon>Actinomycetota</taxon>
        <taxon>Actinomycetes</taxon>
        <taxon>Streptosporangiales</taxon>
        <taxon>Thermomonosporaceae</taxon>
        <taxon>Actinoallomurus</taxon>
    </lineage>
</organism>
<dbReference type="GO" id="GO:0008703">
    <property type="term" value="F:5-amino-6-(5-phosphoribosylamino)uracil reductase activity"/>
    <property type="evidence" value="ECO:0007669"/>
    <property type="project" value="InterPro"/>
</dbReference>
<evidence type="ECO:0000313" key="3">
    <source>
        <dbReference type="Proteomes" id="UP001165135"/>
    </source>
</evidence>
<dbReference type="EMBL" id="BSTJ01000016">
    <property type="protein sequence ID" value="GLY80805.1"/>
    <property type="molecule type" value="Genomic_DNA"/>
</dbReference>
<dbReference type="Pfam" id="PF01872">
    <property type="entry name" value="RibD_C"/>
    <property type="match status" value="1"/>
</dbReference>
<accession>A0A9W6RSF7</accession>
<dbReference type="PANTHER" id="PTHR38011">
    <property type="entry name" value="DIHYDROFOLATE REDUCTASE FAMILY PROTEIN (AFU_ORTHOLOGUE AFUA_8G06820)"/>
    <property type="match status" value="1"/>
</dbReference>
<proteinExistence type="predicted"/>